<name>A0AAN9FUJ5_HALRR</name>
<dbReference type="PROSITE" id="PS50026">
    <property type="entry name" value="EGF_3"/>
    <property type="match status" value="1"/>
</dbReference>
<dbReference type="EMBL" id="JAXCGZ010000075">
    <property type="protein sequence ID" value="KAK7086806.1"/>
    <property type="molecule type" value="Genomic_DNA"/>
</dbReference>
<feature type="disulfide bond" evidence="1">
    <location>
        <begin position="60"/>
        <end position="70"/>
    </location>
</feature>
<proteinExistence type="predicted"/>
<keyword evidence="1" id="KW-1015">Disulfide bond</keyword>
<evidence type="ECO:0000256" key="1">
    <source>
        <dbReference type="PROSITE-ProRule" id="PRU00076"/>
    </source>
</evidence>
<feature type="domain" description="EGF-like" evidence="2">
    <location>
        <begin position="57"/>
        <end position="92"/>
    </location>
</feature>
<reference evidence="3 4" key="1">
    <citation type="submission" date="2023-11" db="EMBL/GenBank/DDBJ databases">
        <title>Halocaridina rubra genome assembly.</title>
        <authorList>
            <person name="Smith C."/>
        </authorList>
    </citation>
    <scope>NUCLEOTIDE SEQUENCE [LARGE SCALE GENOMIC DNA]</scope>
    <source>
        <strain evidence="3">EP-1</strain>
        <tissue evidence="3">Whole</tissue>
    </source>
</reference>
<keyword evidence="1" id="KW-0245">EGF-like domain</keyword>
<evidence type="ECO:0000313" key="3">
    <source>
        <dbReference type="EMBL" id="KAK7086806.1"/>
    </source>
</evidence>
<organism evidence="3 4">
    <name type="scientific">Halocaridina rubra</name>
    <name type="common">Hawaiian red shrimp</name>
    <dbReference type="NCBI Taxonomy" id="373956"/>
    <lineage>
        <taxon>Eukaryota</taxon>
        <taxon>Metazoa</taxon>
        <taxon>Ecdysozoa</taxon>
        <taxon>Arthropoda</taxon>
        <taxon>Crustacea</taxon>
        <taxon>Multicrustacea</taxon>
        <taxon>Malacostraca</taxon>
        <taxon>Eumalacostraca</taxon>
        <taxon>Eucarida</taxon>
        <taxon>Decapoda</taxon>
        <taxon>Pleocyemata</taxon>
        <taxon>Caridea</taxon>
        <taxon>Atyoidea</taxon>
        <taxon>Atyidae</taxon>
        <taxon>Halocaridina</taxon>
    </lineage>
</organism>
<dbReference type="PROSITE" id="PS00022">
    <property type="entry name" value="EGF_1"/>
    <property type="match status" value="1"/>
</dbReference>
<sequence>MKCEHDGLFSLVELKENERLDDTALSNSLNFQCQKGEWRGILPAENITLGVESFECAYKCQPPCLNGGVCMAFPDGEKECLCHHEYTGPQCQTKKCYVGAQSRYDKLMWLAQLEMLSQCLTMSGIDK</sequence>
<feature type="disulfide bond" evidence="1">
    <location>
        <begin position="82"/>
        <end position="91"/>
    </location>
</feature>
<evidence type="ECO:0000313" key="4">
    <source>
        <dbReference type="Proteomes" id="UP001381693"/>
    </source>
</evidence>
<dbReference type="AlphaFoldDB" id="A0AAN9FUJ5"/>
<dbReference type="Gene3D" id="2.10.25.10">
    <property type="entry name" value="Laminin"/>
    <property type="match status" value="1"/>
</dbReference>
<dbReference type="InterPro" id="IPR000742">
    <property type="entry name" value="EGF"/>
</dbReference>
<comment type="caution">
    <text evidence="3">The sequence shown here is derived from an EMBL/GenBank/DDBJ whole genome shotgun (WGS) entry which is preliminary data.</text>
</comment>
<protein>
    <recommendedName>
        <fullName evidence="2">EGF-like domain-containing protein</fullName>
    </recommendedName>
</protein>
<dbReference type="Proteomes" id="UP001381693">
    <property type="component" value="Unassembled WGS sequence"/>
</dbReference>
<comment type="caution">
    <text evidence="1">Lacks conserved residue(s) required for the propagation of feature annotation.</text>
</comment>
<dbReference type="SUPFAM" id="SSF57196">
    <property type="entry name" value="EGF/Laminin"/>
    <property type="match status" value="1"/>
</dbReference>
<keyword evidence="4" id="KW-1185">Reference proteome</keyword>
<accession>A0AAN9FUJ5</accession>
<evidence type="ECO:0000259" key="2">
    <source>
        <dbReference type="PROSITE" id="PS50026"/>
    </source>
</evidence>
<gene>
    <name evidence="3" type="ORF">SK128_004096</name>
</gene>